<comment type="caution">
    <text evidence="1">The sequence shown here is derived from an EMBL/GenBank/DDBJ whole genome shotgun (WGS) entry which is preliminary data.</text>
</comment>
<dbReference type="EMBL" id="BPLQ01009528">
    <property type="protein sequence ID" value="GIY44494.1"/>
    <property type="molecule type" value="Genomic_DNA"/>
</dbReference>
<name>A0AAV4TE86_9ARAC</name>
<organism evidence="1 2">
    <name type="scientific">Caerostris darwini</name>
    <dbReference type="NCBI Taxonomy" id="1538125"/>
    <lineage>
        <taxon>Eukaryota</taxon>
        <taxon>Metazoa</taxon>
        <taxon>Ecdysozoa</taxon>
        <taxon>Arthropoda</taxon>
        <taxon>Chelicerata</taxon>
        <taxon>Arachnida</taxon>
        <taxon>Araneae</taxon>
        <taxon>Araneomorphae</taxon>
        <taxon>Entelegynae</taxon>
        <taxon>Araneoidea</taxon>
        <taxon>Araneidae</taxon>
        <taxon>Caerostris</taxon>
    </lineage>
</organism>
<evidence type="ECO:0000313" key="2">
    <source>
        <dbReference type="Proteomes" id="UP001054837"/>
    </source>
</evidence>
<dbReference type="AlphaFoldDB" id="A0AAV4TE86"/>
<sequence length="106" mass="12207">MATAQQHFFFYPDVRGTHRNGLIISRAKNKHHARIHILGLTRLGRIRCDGNSTIFKEEWSSNGMYFDLKEKYKSFGCGGGEKKFSKEEEKKTNSNDDDVVVMVTHL</sequence>
<dbReference type="Proteomes" id="UP001054837">
    <property type="component" value="Unassembled WGS sequence"/>
</dbReference>
<accession>A0AAV4TE86</accession>
<keyword evidence="2" id="KW-1185">Reference proteome</keyword>
<gene>
    <name evidence="1" type="ORF">CDAR_1401</name>
</gene>
<reference evidence="1 2" key="1">
    <citation type="submission" date="2021-06" db="EMBL/GenBank/DDBJ databases">
        <title>Caerostris darwini draft genome.</title>
        <authorList>
            <person name="Kono N."/>
            <person name="Arakawa K."/>
        </authorList>
    </citation>
    <scope>NUCLEOTIDE SEQUENCE [LARGE SCALE GENOMIC DNA]</scope>
</reference>
<protein>
    <submittedName>
        <fullName evidence="1">Uncharacterized protein</fullName>
    </submittedName>
</protein>
<proteinExistence type="predicted"/>
<evidence type="ECO:0000313" key="1">
    <source>
        <dbReference type="EMBL" id="GIY44494.1"/>
    </source>
</evidence>